<dbReference type="AlphaFoldDB" id="A0A6A6GZX3"/>
<proteinExistence type="predicted"/>
<organism evidence="2 3">
    <name type="scientific">Viridothelium virens</name>
    <name type="common">Speckled blister lichen</name>
    <name type="synonym">Trypethelium virens</name>
    <dbReference type="NCBI Taxonomy" id="1048519"/>
    <lineage>
        <taxon>Eukaryota</taxon>
        <taxon>Fungi</taxon>
        <taxon>Dikarya</taxon>
        <taxon>Ascomycota</taxon>
        <taxon>Pezizomycotina</taxon>
        <taxon>Dothideomycetes</taxon>
        <taxon>Dothideomycetes incertae sedis</taxon>
        <taxon>Trypetheliales</taxon>
        <taxon>Trypetheliaceae</taxon>
        <taxon>Viridothelium</taxon>
    </lineage>
</organism>
<feature type="chain" id="PRO_5025681539" description="Lytic polysaccharide monooxygenase" evidence="1">
    <location>
        <begin position="21"/>
        <end position="222"/>
    </location>
</feature>
<evidence type="ECO:0000313" key="3">
    <source>
        <dbReference type="Proteomes" id="UP000800092"/>
    </source>
</evidence>
<evidence type="ECO:0008006" key="4">
    <source>
        <dbReference type="Google" id="ProtNLM"/>
    </source>
</evidence>
<keyword evidence="3" id="KW-1185">Reference proteome</keyword>
<name>A0A6A6GZX3_VIRVR</name>
<sequence length="222" mass="23711">MKSIASYALILATAAQVVVGIVINGRPMGHGPVIHPTNEPEDDPVWNSVGISSSSRTKLKIIDHVTSMPGKSSDLMGPMGSKSYQCGIFGAQYGQSMSRVQLGYQEVSNLLSQSSAIPASNGTASFPAPFAPGYIAQSTPNDAPDDCHGMNAQLMMWPIKRTSSADDHSEDEESVFKPHDPAGRYRLIVAHNAATGKLPVCGMVFFRTSHQFNGSPAWCTTQ</sequence>
<feature type="signal peptide" evidence="1">
    <location>
        <begin position="1"/>
        <end position="20"/>
    </location>
</feature>
<evidence type="ECO:0000256" key="1">
    <source>
        <dbReference type="SAM" id="SignalP"/>
    </source>
</evidence>
<dbReference type="Proteomes" id="UP000800092">
    <property type="component" value="Unassembled WGS sequence"/>
</dbReference>
<gene>
    <name evidence="2" type="ORF">EV356DRAFT_579738</name>
</gene>
<accession>A0A6A6GZX3</accession>
<evidence type="ECO:0000313" key="2">
    <source>
        <dbReference type="EMBL" id="KAF2230863.1"/>
    </source>
</evidence>
<keyword evidence="1" id="KW-0732">Signal</keyword>
<reference evidence="2" key="1">
    <citation type="journal article" date="2020" name="Stud. Mycol.">
        <title>101 Dothideomycetes genomes: a test case for predicting lifestyles and emergence of pathogens.</title>
        <authorList>
            <person name="Haridas S."/>
            <person name="Albert R."/>
            <person name="Binder M."/>
            <person name="Bloem J."/>
            <person name="Labutti K."/>
            <person name="Salamov A."/>
            <person name="Andreopoulos B."/>
            <person name="Baker S."/>
            <person name="Barry K."/>
            <person name="Bills G."/>
            <person name="Bluhm B."/>
            <person name="Cannon C."/>
            <person name="Castanera R."/>
            <person name="Culley D."/>
            <person name="Daum C."/>
            <person name="Ezra D."/>
            <person name="Gonzalez J."/>
            <person name="Henrissat B."/>
            <person name="Kuo A."/>
            <person name="Liang C."/>
            <person name="Lipzen A."/>
            <person name="Lutzoni F."/>
            <person name="Magnuson J."/>
            <person name="Mondo S."/>
            <person name="Nolan M."/>
            <person name="Ohm R."/>
            <person name="Pangilinan J."/>
            <person name="Park H.-J."/>
            <person name="Ramirez L."/>
            <person name="Alfaro M."/>
            <person name="Sun H."/>
            <person name="Tritt A."/>
            <person name="Yoshinaga Y."/>
            <person name="Zwiers L.-H."/>
            <person name="Turgeon B."/>
            <person name="Goodwin S."/>
            <person name="Spatafora J."/>
            <person name="Crous P."/>
            <person name="Grigoriev I."/>
        </authorList>
    </citation>
    <scope>NUCLEOTIDE SEQUENCE</scope>
    <source>
        <strain evidence="2">Tuck. ex Michener</strain>
    </source>
</reference>
<dbReference type="EMBL" id="ML991835">
    <property type="protein sequence ID" value="KAF2230863.1"/>
    <property type="molecule type" value="Genomic_DNA"/>
</dbReference>
<protein>
    <recommendedName>
        <fullName evidence="4">Lytic polysaccharide monooxygenase</fullName>
    </recommendedName>
</protein>